<keyword evidence="1" id="KW-0732">Signal</keyword>
<evidence type="ECO:0008006" key="4">
    <source>
        <dbReference type="Google" id="ProtNLM"/>
    </source>
</evidence>
<gene>
    <name evidence="2" type="ORF">BSA145_05320</name>
</gene>
<proteinExistence type="predicted"/>
<evidence type="ECO:0000256" key="1">
    <source>
        <dbReference type="SAM" id="SignalP"/>
    </source>
</evidence>
<dbReference type="EMBL" id="CP015607">
    <property type="protein sequence ID" value="APT45392.1"/>
    <property type="molecule type" value="Genomic_DNA"/>
</dbReference>
<reference evidence="2 3" key="1">
    <citation type="submission" date="2016-05" db="EMBL/GenBank/DDBJ databases">
        <title>Complete Genome and Methylome Analysis of Psychrotrophic Bacterial Isolates from Antarctic Lake Untersee.</title>
        <authorList>
            <person name="Fomenkov A."/>
            <person name="Akimov V.N."/>
            <person name="Vasilyeva L.V."/>
            <person name="Andersen D."/>
            <person name="Vincze T."/>
            <person name="Roberts R.J."/>
        </authorList>
    </citation>
    <scope>NUCLEOTIDE SEQUENCE [LARGE SCALE GENOMIC DNA]</scope>
    <source>
        <strain evidence="2 3">U14-5</strain>
    </source>
</reference>
<dbReference type="Proteomes" id="UP000185426">
    <property type="component" value="Chromosome"/>
</dbReference>
<evidence type="ECO:0000313" key="2">
    <source>
        <dbReference type="EMBL" id="APT45392.1"/>
    </source>
</evidence>
<feature type="signal peptide" evidence="1">
    <location>
        <begin position="1"/>
        <end position="33"/>
    </location>
</feature>
<name>A0A1L6ZFY9_BACIA</name>
<dbReference type="RefSeq" id="WP_075621849.1">
    <property type="nucleotide sequence ID" value="NZ_CP015607.1"/>
</dbReference>
<dbReference type="AlphaFoldDB" id="A0A1L6ZFY9"/>
<accession>A0A1L6ZFY9</accession>
<evidence type="ECO:0000313" key="3">
    <source>
        <dbReference type="Proteomes" id="UP000185426"/>
    </source>
</evidence>
<organism evidence="2 3">
    <name type="scientific">Bacillus safensis</name>
    <dbReference type="NCBI Taxonomy" id="561879"/>
    <lineage>
        <taxon>Bacteria</taxon>
        <taxon>Bacillati</taxon>
        <taxon>Bacillota</taxon>
        <taxon>Bacilli</taxon>
        <taxon>Bacillales</taxon>
        <taxon>Bacillaceae</taxon>
        <taxon>Bacillus</taxon>
    </lineage>
</organism>
<protein>
    <recommendedName>
        <fullName evidence="4">DUF5626 domain-containing protein</fullName>
    </recommendedName>
</protein>
<feature type="chain" id="PRO_5012250645" description="DUF5626 domain-containing protein" evidence="1">
    <location>
        <begin position="34"/>
        <end position="212"/>
    </location>
</feature>
<sequence length="212" mass="23673">MSLVSLRRKLFYLAVLIPITVMSLIFLSLPANAETSSSHTTTLDDQTYNKISVDIANKALEEAMKDVNKQLEKGVTNALATKKLNIQGDTIELGVGEQEENKVDTQAVRKKNYSGYVKYNGLLGTGFQHKVSGTFTYEKGKIKSNSYDVYLTGPLYGKSHDTNPYKLDKSVWEIRSTGTFTALKYTPFQYTTRLVIGLYGSGDYRVLKAKIN</sequence>